<dbReference type="AlphaFoldDB" id="A0A2A2FDF3"/>
<organism evidence="2 3">
    <name type="scientific">Halorubrum salipaludis</name>
    <dbReference type="NCBI Taxonomy" id="2032630"/>
    <lineage>
        <taxon>Archaea</taxon>
        <taxon>Methanobacteriati</taxon>
        <taxon>Methanobacteriota</taxon>
        <taxon>Stenosarchaea group</taxon>
        <taxon>Halobacteria</taxon>
        <taxon>Halobacteriales</taxon>
        <taxon>Haloferacaceae</taxon>
        <taxon>Halorubrum</taxon>
    </lineage>
</organism>
<dbReference type="EMBL" id="NSKC01000009">
    <property type="protein sequence ID" value="PAU82652.1"/>
    <property type="molecule type" value="Genomic_DNA"/>
</dbReference>
<dbReference type="RefSeq" id="WP_095637795.1">
    <property type="nucleotide sequence ID" value="NZ_NSKC01000009.1"/>
</dbReference>
<dbReference type="InterPro" id="IPR029063">
    <property type="entry name" value="SAM-dependent_MTases_sf"/>
</dbReference>
<dbReference type="GO" id="GO:0032259">
    <property type="term" value="P:methylation"/>
    <property type="evidence" value="ECO:0007669"/>
    <property type="project" value="UniProtKB-KW"/>
</dbReference>
<dbReference type="Proteomes" id="UP000218083">
    <property type="component" value="Unassembled WGS sequence"/>
</dbReference>
<gene>
    <name evidence="2" type="ORF">CK500_13725</name>
</gene>
<dbReference type="CDD" id="cd02440">
    <property type="entry name" value="AdoMet_MTases"/>
    <property type="match status" value="1"/>
</dbReference>
<accession>A0A2A2FDF3</accession>
<reference evidence="2 3" key="1">
    <citation type="submission" date="2017-08" db="EMBL/GenBank/DDBJ databases">
        <title>The strain WRN001 was isolated from Binhai saline alkaline soil, Tianjin, China.</title>
        <authorList>
            <person name="Liu D."/>
            <person name="Zhang G."/>
        </authorList>
    </citation>
    <scope>NUCLEOTIDE SEQUENCE [LARGE SCALE GENOMIC DNA]</scope>
    <source>
        <strain evidence="2 3">WN019</strain>
    </source>
</reference>
<proteinExistence type="predicted"/>
<protein>
    <submittedName>
        <fullName evidence="2">Methyltransferase type 11</fullName>
    </submittedName>
</protein>
<comment type="caution">
    <text evidence="2">The sequence shown here is derived from an EMBL/GenBank/DDBJ whole genome shotgun (WGS) entry which is preliminary data.</text>
</comment>
<dbReference type="OrthoDB" id="1018at2157"/>
<dbReference type="PANTHER" id="PTHR43591:SF24">
    <property type="entry name" value="2-METHOXY-6-POLYPRENYL-1,4-BENZOQUINOL METHYLASE, MITOCHONDRIAL"/>
    <property type="match status" value="1"/>
</dbReference>
<keyword evidence="3" id="KW-1185">Reference proteome</keyword>
<evidence type="ECO:0000313" key="3">
    <source>
        <dbReference type="Proteomes" id="UP000218083"/>
    </source>
</evidence>
<dbReference type="PANTHER" id="PTHR43591">
    <property type="entry name" value="METHYLTRANSFERASE"/>
    <property type="match status" value="1"/>
</dbReference>
<dbReference type="Pfam" id="PF08241">
    <property type="entry name" value="Methyltransf_11"/>
    <property type="match status" value="1"/>
</dbReference>
<dbReference type="InterPro" id="IPR013216">
    <property type="entry name" value="Methyltransf_11"/>
</dbReference>
<dbReference type="SUPFAM" id="SSF53335">
    <property type="entry name" value="S-adenosyl-L-methionine-dependent methyltransferases"/>
    <property type="match status" value="1"/>
</dbReference>
<dbReference type="Gene3D" id="3.40.50.150">
    <property type="entry name" value="Vaccinia Virus protein VP39"/>
    <property type="match status" value="1"/>
</dbReference>
<name>A0A2A2FDF3_9EURY</name>
<evidence type="ECO:0000313" key="2">
    <source>
        <dbReference type="EMBL" id="PAU82652.1"/>
    </source>
</evidence>
<keyword evidence="2" id="KW-0489">Methyltransferase</keyword>
<sequence>MHGLGDVRFFDRIAPLYDRVMPPADGEALAAGLAHATRPIDRLLDVGGGSGRAAAALAGPEITVVDASVGMLTRAREHRDRAAIAGDAGRLPFRDGSVDAATVVDAFHHLPDQRAAIEEAARVIAPGGALVVREFDPAHPLGRALVASEHAVGMASRFRTPGDLADALADAGFDPRIVDRGFAYTVVGVRE</sequence>
<evidence type="ECO:0000259" key="1">
    <source>
        <dbReference type="Pfam" id="PF08241"/>
    </source>
</evidence>
<feature type="domain" description="Methyltransferase type 11" evidence="1">
    <location>
        <begin position="44"/>
        <end position="132"/>
    </location>
</feature>
<dbReference type="GO" id="GO:0008757">
    <property type="term" value="F:S-adenosylmethionine-dependent methyltransferase activity"/>
    <property type="evidence" value="ECO:0007669"/>
    <property type="project" value="InterPro"/>
</dbReference>
<keyword evidence="2" id="KW-0808">Transferase</keyword>